<accession>A0A1G2LS88</accession>
<dbReference type="PROSITE" id="PS50093">
    <property type="entry name" value="PKD"/>
    <property type="match status" value="1"/>
</dbReference>
<sequence length="550" mass="58637">MRKSFILILIIFFSISFTAHAAGVVINEIGWMGTVVSASDEWVELYNASASAVDLTGWTLSFFKPATTSPSKIISLSGTIFSGGYYLIERTDDTTISDVAADIFTAFGTGLVDSGMILRLADNSSVVDSSPELCDNKWCAGLVSPETSMERISPLADGSIASNWATNNGQKINGKNAAGNSINGTPKSENSVYVSGSNNVPPSPPPPNQEGHTTSETNELSNLPSQSSSAMPETFKVYAGEDKTVLAGQETVFSGKVADLKGKQIDNARFLWNFGDGSTSGIRVTSHTFLFPGKYIVNLNASIAEESHADYLNVEVLTPKIIISEAKPGQDGFIELQNETGQKLDIGGLIIKDASGGVFSVPQSTILDKNALLVFPNAIMQIFYKTADLTLVTSNGRVVDSAHFEGVLDVEESFAREGSEFIKISAPSPGNLNTKIVQQSLADDSGRKELSVKTEVVIKTKEVKPESSELKDSSLLIGNITAKDTAKEEKMPDVSIVVSEQLPDSQTAAPIVLNSQSRFLINSKLLLGASILVGILGAVGFFILRSLGRL</sequence>
<proteinExistence type="predicted"/>
<feature type="compositionally biased region" description="Polar residues" evidence="1">
    <location>
        <begin position="210"/>
        <end position="230"/>
    </location>
</feature>
<dbReference type="Pfam" id="PF18911">
    <property type="entry name" value="PKD_4"/>
    <property type="match status" value="1"/>
</dbReference>
<protein>
    <recommendedName>
        <fullName evidence="8">PKD domain-containing protein</fullName>
    </recommendedName>
</protein>
<evidence type="ECO:0000313" key="7">
    <source>
        <dbReference type="Proteomes" id="UP000177171"/>
    </source>
</evidence>
<feature type="compositionally biased region" description="Low complexity" evidence="1">
    <location>
        <begin position="190"/>
        <end position="200"/>
    </location>
</feature>
<dbReference type="InterPro" id="IPR035986">
    <property type="entry name" value="PKD_dom_sf"/>
</dbReference>
<reference evidence="6 7" key="1">
    <citation type="journal article" date="2016" name="Nat. Commun.">
        <title>Thousands of microbial genomes shed light on interconnected biogeochemical processes in an aquifer system.</title>
        <authorList>
            <person name="Anantharaman K."/>
            <person name="Brown C.T."/>
            <person name="Hug L.A."/>
            <person name="Sharon I."/>
            <person name="Castelle C.J."/>
            <person name="Probst A.J."/>
            <person name="Thomas B.C."/>
            <person name="Singh A."/>
            <person name="Wilkins M.J."/>
            <person name="Karaoz U."/>
            <person name="Brodie E.L."/>
            <person name="Williams K.H."/>
            <person name="Hubbard S.S."/>
            <person name="Banfield J.F."/>
        </authorList>
    </citation>
    <scope>NUCLEOTIDE SEQUENCE [LARGE SCALE GENOMIC DNA]</scope>
</reference>
<dbReference type="Proteomes" id="UP000177171">
    <property type="component" value="Unassembled WGS sequence"/>
</dbReference>
<dbReference type="Gene3D" id="2.60.40.10">
    <property type="entry name" value="Immunoglobulins"/>
    <property type="match status" value="1"/>
</dbReference>
<dbReference type="SUPFAM" id="SSF49299">
    <property type="entry name" value="PKD domain"/>
    <property type="match status" value="1"/>
</dbReference>
<evidence type="ECO:0000256" key="2">
    <source>
        <dbReference type="SAM" id="Phobius"/>
    </source>
</evidence>
<evidence type="ECO:0000259" key="4">
    <source>
        <dbReference type="PROSITE" id="PS50093"/>
    </source>
</evidence>
<dbReference type="CDD" id="cd00146">
    <property type="entry name" value="PKD"/>
    <property type="match status" value="1"/>
</dbReference>
<evidence type="ECO:0008006" key="8">
    <source>
        <dbReference type="Google" id="ProtNLM"/>
    </source>
</evidence>
<dbReference type="AlphaFoldDB" id="A0A1G2LS88"/>
<keyword evidence="2" id="KW-1133">Transmembrane helix</keyword>
<comment type="caution">
    <text evidence="6">The sequence shown here is derived from an EMBL/GenBank/DDBJ whole genome shotgun (WGS) entry which is preliminary data.</text>
</comment>
<keyword evidence="3" id="KW-0732">Signal</keyword>
<feature type="chain" id="PRO_5009583588" description="PKD domain-containing protein" evidence="3">
    <location>
        <begin position="22"/>
        <end position="550"/>
    </location>
</feature>
<dbReference type="InterPro" id="IPR000601">
    <property type="entry name" value="PKD_dom"/>
</dbReference>
<keyword evidence="2" id="KW-0812">Transmembrane</keyword>
<name>A0A1G2LS88_9BACT</name>
<feature type="domain" description="PKD" evidence="4">
    <location>
        <begin position="266"/>
        <end position="302"/>
    </location>
</feature>
<keyword evidence="2" id="KW-0472">Membrane</keyword>
<dbReference type="InterPro" id="IPR036415">
    <property type="entry name" value="Lamin_tail_dom_sf"/>
</dbReference>
<dbReference type="PROSITE" id="PS51841">
    <property type="entry name" value="LTD"/>
    <property type="match status" value="1"/>
</dbReference>
<gene>
    <name evidence="6" type="ORF">A3G49_04990</name>
</gene>
<evidence type="ECO:0000313" key="6">
    <source>
        <dbReference type="EMBL" id="OHA13729.1"/>
    </source>
</evidence>
<dbReference type="EMBL" id="MHQY01000018">
    <property type="protein sequence ID" value="OHA13729.1"/>
    <property type="molecule type" value="Genomic_DNA"/>
</dbReference>
<feature type="compositionally biased region" description="Polar residues" evidence="1">
    <location>
        <begin position="160"/>
        <end position="189"/>
    </location>
</feature>
<evidence type="ECO:0000256" key="3">
    <source>
        <dbReference type="SAM" id="SignalP"/>
    </source>
</evidence>
<dbReference type="InterPro" id="IPR013783">
    <property type="entry name" value="Ig-like_fold"/>
</dbReference>
<dbReference type="Pfam" id="PF00932">
    <property type="entry name" value="LTD"/>
    <property type="match status" value="1"/>
</dbReference>
<feature type="region of interest" description="Disordered" evidence="1">
    <location>
        <begin position="159"/>
        <end position="230"/>
    </location>
</feature>
<feature type="domain" description="LTD" evidence="5">
    <location>
        <begin position="13"/>
        <end position="128"/>
    </location>
</feature>
<evidence type="ECO:0000259" key="5">
    <source>
        <dbReference type="PROSITE" id="PS51841"/>
    </source>
</evidence>
<evidence type="ECO:0000256" key="1">
    <source>
        <dbReference type="SAM" id="MobiDB-lite"/>
    </source>
</evidence>
<dbReference type="SUPFAM" id="SSF74853">
    <property type="entry name" value="Lamin A/C globular tail domain"/>
    <property type="match status" value="2"/>
</dbReference>
<organism evidence="6 7">
    <name type="scientific">Candidatus Sungbacteria bacterium RIFCSPLOWO2_12_FULL_41_11</name>
    <dbReference type="NCBI Taxonomy" id="1802286"/>
    <lineage>
        <taxon>Bacteria</taxon>
        <taxon>Candidatus Sungiibacteriota</taxon>
    </lineage>
</organism>
<dbReference type="InterPro" id="IPR001322">
    <property type="entry name" value="Lamin_tail_dom"/>
</dbReference>
<feature type="signal peptide" evidence="3">
    <location>
        <begin position="1"/>
        <end position="21"/>
    </location>
</feature>
<feature type="transmembrane region" description="Helical" evidence="2">
    <location>
        <begin position="525"/>
        <end position="544"/>
    </location>
</feature>